<sequence length="253" mass="26208" precursor="true">MATSQPARRSRIRMLGLTLVGVLLALASGSCGGSRQPAGNTTPEQPVVPVASAAARTNLHAGDYVLTQGPETTGFNASTSLDNRGALSVAAMTGFAACVGRSGADPKIEPLDSAKGPYFATNDNLVFMGSVAAVYPAEVITEAVRIAADPSFPSCVGDLLKRGYTEAADLPEGSTFTILSTTKRTPPAGVTALTRVKASMTLDGPAVPMTFDVMFVFAGQVQSSFLVGRVFDAPDQAVVNRIAKQIVRKTANQ</sequence>
<proteinExistence type="predicted"/>
<evidence type="ECO:0000313" key="1">
    <source>
        <dbReference type="EMBL" id="AEH07818.1"/>
    </source>
</evidence>
<organism evidence="1 2">
    <name type="scientific">Candidatus Protofrankia datiscae</name>
    <dbReference type="NCBI Taxonomy" id="2716812"/>
    <lineage>
        <taxon>Bacteria</taxon>
        <taxon>Bacillati</taxon>
        <taxon>Actinomycetota</taxon>
        <taxon>Actinomycetes</taxon>
        <taxon>Frankiales</taxon>
        <taxon>Frankiaceae</taxon>
        <taxon>Protofrankia</taxon>
    </lineage>
</organism>
<dbReference type="EMBL" id="CP002801">
    <property type="protein sequence ID" value="AEH07818.1"/>
    <property type="molecule type" value="Genomic_DNA"/>
</dbReference>
<dbReference type="KEGG" id="fsy:FsymDg_0246"/>
<protein>
    <submittedName>
        <fullName evidence="1">Uncharacterized protein</fullName>
    </submittedName>
</protein>
<evidence type="ECO:0000313" key="2">
    <source>
        <dbReference type="Proteomes" id="UP000001549"/>
    </source>
</evidence>
<dbReference type="HOGENOM" id="CLU_092005_0_0_11"/>
<dbReference type="AlphaFoldDB" id="F8B2U2"/>
<accession>F8B2U2</accession>
<gene>
    <name evidence="1" type="ordered locus">FsymDg_0246</name>
</gene>
<dbReference type="Proteomes" id="UP000001549">
    <property type="component" value="Chromosome"/>
</dbReference>
<keyword evidence="2" id="KW-1185">Reference proteome</keyword>
<reference evidence="1 2" key="1">
    <citation type="submission" date="2011-05" db="EMBL/GenBank/DDBJ databases">
        <title>Complete sequence of chromosome of Frankia symbiont of Datisca glomerata.</title>
        <authorList>
            <consortium name="US DOE Joint Genome Institute"/>
            <person name="Lucas S."/>
            <person name="Han J."/>
            <person name="Lapidus A."/>
            <person name="Cheng J.-F."/>
            <person name="Goodwin L."/>
            <person name="Pitluck S."/>
            <person name="Peters L."/>
            <person name="Mikhailova N."/>
            <person name="Chertkov O."/>
            <person name="Teshima H."/>
            <person name="Han C."/>
            <person name="Tapia R."/>
            <person name="Land M."/>
            <person name="Hauser L."/>
            <person name="Kyrpides N."/>
            <person name="Ivanova N."/>
            <person name="Pagani I."/>
            <person name="Berry A."/>
            <person name="Pawlowski K."/>
            <person name="Persson T."/>
            <person name="Vanden Heuvel B."/>
            <person name="Benson D."/>
            <person name="Woyke T."/>
        </authorList>
    </citation>
    <scope>NUCLEOTIDE SEQUENCE [LARGE SCALE GENOMIC DNA]</scope>
    <source>
        <strain evidence="2">4085684</strain>
    </source>
</reference>
<name>F8B2U2_9ACTN</name>